<feature type="compositionally biased region" description="Low complexity" evidence="1">
    <location>
        <begin position="37"/>
        <end position="47"/>
    </location>
</feature>
<keyword evidence="4" id="KW-1185">Reference proteome</keyword>
<feature type="compositionally biased region" description="Low complexity" evidence="1">
    <location>
        <begin position="54"/>
        <end position="65"/>
    </location>
</feature>
<dbReference type="STRING" id="927083.DB32_006278"/>
<protein>
    <submittedName>
        <fullName evidence="3">Outer membrane autotransporter barrel</fullName>
    </submittedName>
</protein>
<evidence type="ECO:0000256" key="2">
    <source>
        <dbReference type="SAM" id="SignalP"/>
    </source>
</evidence>
<evidence type="ECO:0000313" key="4">
    <source>
        <dbReference type="Proteomes" id="UP000034883"/>
    </source>
</evidence>
<keyword evidence="2" id="KW-0732">Signal</keyword>
<accession>A0A0F6SGR0</accession>
<feature type="region of interest" description="Disordered" evidence="1">
    <location>
        <begin position="22"/>
        <end position="118"/>
    </location>
</feature>
<dbReference type="Proteomes" id="UP000034883">
    <property type="component" value="Chromosome"/>
</dbReference>
<proteinExistence type="predicted"/>
<evidence type="ECO:0000313" key="3">
    <source>
        <dbReference type="EMBL" id="AKF09129.1"/>
    </source>
</evidence>
<feature type="compositionally biased region" description="Low complexity" evidence="1">
    <location>
        <begin position="73"/>
        <end position="93"/>
    </location>
</feature>
<dbReference type="AlphaFoldDB" id="A0A0F6SGR0"/>
<feature type="chain" id="PRO_5002509843" evidence="2">
    <location>
        <begin position="28"/>
        <end position="275"/>
    </location>
</feature>
<dbReference type="EMBL" id="CP011125">
    <property type="protein sequence ID" value="AKF09129.1"/>
    <property type="molecule type" value="Genomic_DNA"/>
</dbReference>
<dbReference type="PRINTS" id="PR01217">
    <property type="entry name" value="PRICHEXTENSN"/>
</dbReference>
<evidence type="ECO:0000256" key="1">
    <source>
        <dbReference type="SAM" id="MobiDB-lite"/>
    </source>
</evidence>
<name>A0A0F6SGR0_9BACT</name>
<reference evidence="3 4" key="1">
    <citation type="submission" date="2015-03" db="EMBL/GenBank/DDBJ databases">
        <title>Genome assembly of Sandaracinus amylolyticus DSM 53668.</title>
        <authorList>
            <person name="Sharma G."/>
            <person name="Subramanian S."/>
        </authorList>
    </citation>
    <scope>NUCLEOTIDE SEQUENCE [LARGE SCALE GENOMIC DNA]</scope>
    <source>
        <strain evidence="3 4">DSM 53668</strain>
    </source>
</reference>
<organism evidence="3 4">
    <name type="scientific">Sandaracinus amylolyticus</name>
    <dbReference type="NCBI Taxonomy" id="927083"/>
    <lineage>
        <taxon>Bacteria</taxon>
        <taxon>Pseudomonadati</taxon>
        <taxon>Myxococcota</taxon>
        <taxon>Polyangia</taxon>
        <taxon>Polyangiales</taxon>
        <taxon>Sandaracinaceae</taxon>
        <taxon>Sandaracinus</taxon>
    </lineage>
</organism>
<sequence length="275" mass="29710">MESAMLRPFAIALAVALVLGAASDADAQRRRGRRGARGATTQPAESAEPPPEESPATTEAPAADPTAPPTTPPTTTTTPTPTTTSGTPPAAQVVPPPPSPTPPAAAADPGPMPPDLSPLRQEYVQLMDEMVQARSRVAIVGQELFQTRMTITVQDRTGGEQTLTRFVLELDGTPVHRTDGELEGGDQGRQLFEGALAPGPHVLTIDMEQRSREDTEYRTTQRESFRFIVVRDRLTEITIVLEDDSDIAREFRSGGEGRFEIRTRVRVATRALPRS</sequence>
<feature type="compositionally biased region" description="Pro residues" evidence="1">
    <location>
        <begin position="94"/>
        <end position="103"/>
    </location>
</feature>
<gene>
    <name evidence="3" type="ORF">DB32_006278</name>
</gene>
<feature type="signal peptide" evidence="2">
    <location>
        <begin position="1"/>
        <end position="27"/>
    </location>
</feature>
<dbReference type="KEGG" id="samy:DB32_006278"/>